<keyword evidence="8" id="KW-1185">Reference proteome</keyword>
<organism evidence="7 8">
    <name type="scientific">Novosphingobium decolorationis</name>
    <dbReference type="NCBI Taxonomy" id="2698673"/>
    <lineage>
        <taxon>Bacteria</taxon>
        <taxon>Pseudomonadati</taxon>
        <taxon>Pseudomonadota</taxon>
        <taxon>Alphaproteobacteria</taxon>
        <taxon>Sphingomonadales</taxon>
        <taxon>Sphingomonadaceae</taxon>
        <taxon>Novosphingobium</taxon>
    </lineage>
</organism>
<keyword evidence="3 7" id="KW-0238">DNA-binding</keyword>
<evidence type="ECO:0000256" key="4">
    <source>
        <dbReference type="ARBA" id="ARBA00023172"/>
    </source>
</evidence>
<evidence type="ECO:0000313" key="8">
    <source>
        <dbReference type="Proteomes" id="UP000677126"/>
    </source>
</evidence>
<dbReference type="InterPro" id="IPR053876">
    <property type="entry name" value="Phage_int_M"/>
</dbReference>
<evidence type="ECO:0000313" key="7">
    <source>
        <dbReference type="EMBL" id="QVM85168.1"/>
    </source>
</evidence>
<dbReference type="Pfam" id="PF00589">
    <property type="entry name" value="Phage_integrase"/>
    <property type="match status" value="1"/>
</dbReference>
<feature type="domain" description="Tyr recombinase" evidence="6">
    <location>
        <begin position="264"/>
        <end position="435"/>
    </location>
</feature>
<dbReference type="CDD" id="cd00801">
    <property type="entry name" value="INT_P4_C"/>
    <property type="match status" value="1"/>
</dbReference>
<proteinExistence type="inferred from homology"/>
<dbReference type="PANTHER" id="PTHR30629:SF2">
    <property type="entry name" value="PROPHAGE INTEGRASE INTS-RELATED"/>
    <property type="match status" value="1"/>
</dbReference>
<keyword evidence="4" id="KW-0233">DNA recombination</keyword>
<dbReference type="InterPro" id="IPR038488">
    <property type="entry name" value="Integrase_DNA-bd_sf"/>
</dbReference>
<dbReference type="InterPro" id="IPR011010">
    <property type="entry name" value="DNA_brk_join_enz"/>
</dbReference>
<dbReference type="Gene3D" id="1.10.443.10">
    <property type="entry name" value="Intergrase catalytic core"/>
    <property type="match status" value="1"/>
</dbReference>
<dbReference type="PROSITE" id="PS51898">
    <property type="entry name" value="TYR_RECOMBINASE"/>
    <property type="match status" value="1"/>
</dbReference>
<dbReference type="GO" id="GO:0003677">
    <property type="term" value="F:DNA binding"/>
    <property type="evidence" value="ECO:0007669"/>
    <property type="project" value="UniProtKB-KW"/>
</dbReference>
<dbReference type="Pfam" id="PF22022">
    <property type="entry name" value="Phage_int_M"/>
    <property type="match status" value="1"/>
</dbReference>
<accession>A0ABX8E8R7</accession>
<evidence type="ECO:0000256" key="1">
    <source>
        <dbReference type="ARBA" id="ARBA00008857"/>
    </source>
</evidence>
<dbReference type="InterPro" id="IPR025166">
    <property type="entry name" value="Integrase_DNA_bind_dom"/>
</dbReference>
<dbReference type="Pfam" id="PF13356">
    <property type="entry name" value="Arm-DNA-bind_3"/>
    <property type="match status" value="1"/>
</dbReference>
<dbReference type="Gene3D" id="3.30.160.390">
    <property type="entry name" value="Integrase, DNA-binding domain"/>
    <property type="match status" value="1"/>
</dbReference>
<dbReference type="Gene3D" id="1.10.150.130">
    <property type="match status" value="1"/>
</dbReference>
<comment type="similarity">
    <text evidence="1">Belongs to the 'phage' integrase family.</text>
</comment>
<dbReference type="PANTHER" id="PTHR30629">
    <property type="entry name" value="PROPHAGE INTEGRASE"/>
    <property type="match status" value="1"/>
</dbReference>
<dbReference type="InterPro" id="IPR013762">
    <property type="entry name" value="Integrase-like_cat_sf"/>
</dbReference>
<dbReference type="InterPro" id="IPR010998">
    <property type="entry name" value="Integrase_recombinase_N"/>
</dbReference>
<dbReference type="EMBL" id="CP054856">
    <property type="protein sequence ID" value="QVM85168.1"/>
    <property type="molecule type" value="Genomic_DNA"/>
</dbReference>
<protein>
    <submittedName>
        <fullName evidence="7">Integrase arm-type DNA-binding domain-containing protein</fullName>
    </submittedName>
</protein>
<dbReference type="SUPFAM" id="SSF56349">
    <property type="entry name" value="DNA breaking-rejoining enzymes"/>
    <property type="match status" value="1"/>
</dbReference>
<feature type="region of interest" description="Disordered" evidence="5">
    <location>
        <begin position="122"/>
        <end position="149"/>
    </location>
</feature>
<dbReference type="Proteomes" id="UP000677126">
    <property type="component" value="Chromosome"/>
</dbReference>
<evidence type="ECO:0000256" key="2">
    <source>
        <dbReference type="ARBA" id="ARBA00022908"/>
    </source>
</evidence>
<evidence type="ECO:0000256" key="3">
    <source>
        <dbReference type="ARBA" id="ARBA00023125"/>
    </source>
</evidence>
<feature type="compositionally biased region" description="Basic and acidic residues" evidence="5">
    <location>
        <begin position="129"/>
        <end position="139"/>
    </location>
</feature>
<dbReference type="InterPro" id="IPR002104">
    <property type="entry name" value="Integrase_catalytic"/>
</dbReference>
<name>A0ABX8E8R7_9SPHN</name>
<keyword evidence="2" id="KW-0229">DNA integration</keyword>
<dbReference type="InterPro" id="IPR050808">
    <property type="entry name" value="Phage_Integrase"/>
</dbReference>
<gene>
    <name evidence="7" type="ORF">HT578_17020</name>
</gene>
<sequence>MRSAAKASISRTKSLSAPCSISSTRAILSSVIVFFSRFEFASEPYQKIDGGHPLRETFLHHPVGHDPRSVKRLSEPGLHSDGDRLYLDISKTGAKRWTYVRYTKGRRRQKGLGAYPEVSLQQARRKRDKTNAKIRDGHDPFAGSDTSPGIERNATFGAIALEYVTSQEAGWRNPKHRQQWRNTLTTYAKPIWDVPAGEVEVDDVYAILKPIWHKKAETAKRLRGRIERVLGAATVHGLRSGPNPAAWRGNLEHLLGKQRKGPRRHHPAMAFGDVSSLLARLQLQPGTAARALELLIHTATRTCEILDARWTEFDLENAIWKIPPERMKAGKEHRIPLTPEVTKLIENLKGHNSLLFSGQSNTKPLSNMAMRMLLRRMDIENVSVHGFRSSFRDWCGECTDVPRDIAEMALAHEVGSEVERAYRRGDALEKRRKLMQRWSNYLTGAAPD</sequence>
<evidence type="ECO:0000259" key="6">
    <source>
        <dbReference type="PROSITE" id="PS51898"/>
    </source>
</evidence>
<reference evidence="7 8" key="1">
    <citation type="journal article" date="2021" name="Int. J. Syst. Evol. Microbiol.">
        <title>Novosphingobium decolorationis sp. nov., an aniline blue-decolourizing bacterium isolated from East Pacific sediment.</title>
        <authorList>
            <person name="Chen X."/>
            <person name="Dong B."/>
            <person name="Chen T."/>
            <person name="Ren N."/>
            <person name="Wang J."/>
            <person name="Xu Y."/>
            <person name="Yang J."/>
            <person name="Zhu S."/>
            <person name="Chen J."/>
        </authorList>
    </citation>
    <scope>NUCLEOTIDE SEQUENCE [LARGE SCALE GENOMIC DNA]</scope>
    <source>
        <strain evidence="7 8">502str22</strain>
    </source>
</reference>
<evidence type="ECO:0000256" key="5">
    <source>
        <dbReference type="SAM" id="MobiDB-lite"/>
    </source>
</evidence>